<dbReference type="STRING" id="263852.SAMN02745116_00377"/>
<name>A0A1T4KTE6_9ENTE</name>
<dbReference type="Proteomes" id="UP000190328">
    <property type="component" value="Unassembled WGS sequence"/>
</dbReference>
<keyword evidence="2" id="KW-1185">Reference proteome</keyword>
<accession>A0A1T4KTE6</accession>
<gene>
    <name evidence="1" type="ORF">SAMN02745116_00377</name>
</gene>
<evidence type="ECO:0000313" key="2">
    <source>
        <dbReference type="Proteomes" id="UP000190328"/>
    </source>
</evidence>
<dbReference type="AlphaFoldDB" id="A0A1T4KTE6"/>
<protein>
    <submittedName>
        <fullName evidence="1">Uncharacterized protein</fullName>
    </submittedName>
</protein>
<evidence type="ECO:0000313" key="1">
    <source>
        <dbReference type="EMBL" id="SJZ45663.1"/>
    </source>
</evidence>
<proteinExistence type="predicted"/>
<reference evidence="2" key="1">
    <citation type="submission" date="2017-02" db="EMBL/GenBank/DDBJ databases">
        <authorList>
            <person name="Varghese N."/>
            <person name="Submissions S."/>
        </authorList>
    </citation>
    <scope>NUCLEOTIDE SEQUENCE [LARGE SCALE GENOMIC DNA]</scope>
    <source>
        <strain evidence="2">ATCC BAA-1030</strain>
    </source>
</reference>
<dbReference type="EMBL" id="FUXI01000003">
    <property type="protein sequence ID" value="SJZ45663.1"/>
    <property type="molecule type" value="Genomic_DNA"/>
</dbReference>
<sequence>MKTTDWTAEQLLSNLIEFIEKEQKPQFLAEEKVRTGEHA</sequence>
<organism evidence="1 2">
    <name type="scientific">Pilibacter termitis</name>
    <dbReference type="NCBI Taxonomy" id="263852"/>
    <lineage>
        <taxon>Bacteria</taxon>
        <taxon>Bacillati</taxon>
        <taxon>Bacillota</taxon>
        <taxon>Bacilli</taxon>
        <taxon>Lactobacillales</taxon>
        <taxon>Enterococcaceae</taxon>
        <taxon>Pilibacter</taxon>
    </lineage>
</organism>